<comment type="caution">
    <text evidence="1">The sequence shown here is derived from an EMBL/GenBank/DDBJ whole genome shotgun (WGS) entry which is preliminary data.</text>
</comment>
<feature type="non-terminal residue" evidence="1">
    <location>
        <position position="1"/>
    </location>
</feature>
<evidence type="ECO:0000313" key="1">
    <source>
        <dbReference type="EMBL" id="KAL0203929.1"/>
    </source>
</evidence>
<proteinExistence type="predicted"/>
<name>A0ABD0RZE5_CIRMR</name>
<keyword evidence="2" id="KW-1185">Reference proteome</keyword>
<sequence length="50" mass="5895">RVEEETLVKNSSACKDYLIEAMKYHLLPAEQRSLMKTIRTRVRTPISYPK</sequence>
<protein>
    <submittedName>
        <fullName evidence="1">Uncharacterized protein</fullName>
    </submittedName>
</protein>
<accession>A0ABD0RZE5</accession>
<reference evidence="1 2" key="1">
    <citation type="submission" date="2024-05" db="EMBL/GenBank/DDBJ databases">
        <title>Genome sequencing and assembly of Indian major carp, Cirrhinus mrigala (Hamilton, 1822).</title>
        <authorList>
            <person name="Mohindra V."/>
            <person name="Chowdhury L.M."/>
            <person name="Lal K."/>
            <person name="Jena J.K."/>
        </authorList>
    </citation>
    <scope>NUCLEOTIDE SEQUENCE [LARGE SCALE GENOMIC DNA]</scope>
    <source>
        <strain evidence="1">CM1030</strain>
        <tissue evidence="1">Blood</tissue>
    </source>
</reference>
<dbReference type="Proteomes" id="UP001529510">
    <property type="component" value="Unassembled WGS sequence"/>
</dbReference>
<gene>
    <name evidence="1" type="ORF">M9458_001947</name>
</gene>
<organism evidence="1 2">
    <name type="scientific">Cirrhinus mrigala</name>
    <name type="common">Mrigala</name>
    <dbReference type="NCBI Taxonomy" id="683832"/>
    <lineage>
        <taxon>Eukaryota</taxon>
        <taxon>Metazoa</taxon>
        <taxon>Chordata</taxon>
        <taxon>Craniata</taxon>
        <taxon>Vertebrata</taxon>
        <taxon>Euteleostomi</taxon>
        <taxon>Actinopterygii</taxon>
        <taxon>Neopterygii</taxon>
        <taxon>Teleostei</taxon>
        <taxon>Ostariophysi</taxon>
        <taxon>Cypriniformes</taxon>
        <taxon>Cyprinidae</taxon>
        <taxon>Labeoninae</taxon>
        <taxon>Labeonini</taxon>
        <taxon>Cirrhinus</taxon>
    </lineage>
</organism>
<feature type="non-terminal residue" evidence="1">
    <location>
        <position position="50"/>
    </location>
</feature>
<dbReference type="EMBL" id="JAMKFB020000001">
    <property type="protein sequence ID" value="KAL0203929.1"/>
    <property type="molecule type" value="Genomic_DNA"/>
</dbReference>
<dbReference type="AlphaFoldDB" id="A0ABD0RZE5"/>
<evidence type="ECO:0000313" key="2">
    <source>
        <dbReference type="Proteomes" id="UP001529510"/>
    </source>
</evidence>